<comment type="caution">
    <text evidence="3">The sequence shown here is derived from an EMBL/GenBank/DDBJ whole genome shotgun (WGS) entry which is preliminary data.</text>
</comment>
<dbReference type="AlphaFoldDB" id="A0A7J7M2Y8"/>
<dbReference type="EMBL" id="JACGCM010001798">
    <property type="protein sequence ID" value="KAF6149217.1"/>
    <property type="molecule type" value="Genomic_DNA"/>
</dbReference>
<accession>A0A7J7M2Y8</accession>
<reference evidence="3 4" key="1">
    <citation type="journal article" date="2020" name="IScience">
        <title>Genome Sequencing of the Endangered Kingdonia uniflora (Circaeasteraceae, Ranunculales) Reveals Potential Mechanisms of Evolutionary Specialization.</title>
        <authorList>
            <person name="Sun Y."/>
            <person name="Deng T."/>
            <person name="Zhang A."/>
            <person name="Moore M.J."/>
            <person name="Landis J.B."/>
            <person name="Lin N."/>
            <person name="Zhang H."/>
            <person name="Zhang X."/>
            <person name="Huang J."/>
            <person name="Zhang X."/>
            <person name="Sun H."/>
            <person name="Wang H."/>
        </authorList>
    </citation>
    <scope>NUCLEOTIDE SEQUENCE [LARGE SCALE GENOMIC DNA]</scope>
    <source>
        <strain evidence="3">TB1705</strain>
        <tissue evidence="3">Leaf</tissue>
    </source>
</reference>
<proteinExistence type="predicted"/>
<dbReference type="InterPro" id="IPR036163">
    <property type="entry name" value="HMA_dom_sf"/>
</dbReference>
<sequence>MGIGGTLDYFSSLMRSGHKSKKKKQVRTVELKVRMDCDGCELKVKKALASVSGVKSVEINRNQQKVTVTGYVEANNILKKAMSTGKKAEIWPYIPYNLVAYPYTAQVYDKKAPHGYVRNVETTATSTFNKQEHYISMFSDENPNACFIM</sequence>
<dbReference type="InterPro" id="IPR006121">
    <property type="entry name" value="HMA_dom"/>
</dbReference>
<dbReference type="OrthoDB" id="689350at2759"/>
<dbReference type="Proteomes" id="UP000541444">
    <property type="component" value="Unassembled WGS sequence"/>
</dbReference>
<dbReference type="GO" id="GO:0046872">
    <property type="term" value="F:metal ion binding"/>
    <property type="evidence" value="ECO:0007669"/>
    <property type="project" value="UniProtKB-KW"/>
</dbReference>
<keyword evidence="1" id="KW-0479">Metal-binding</keyword>
<name>A0A7J7M2Y8_9MAGN</name>
<feature type="domain" description="HMA" evidence="2">
    <location>
        <begin position="26"/>
        <end position="89"/>
    </location>
</feature>
<evidence type="ECO:0000313" key="3">
    <source>
        <dbReference type="EMBL" id="KAF6149217.1"/>
    </source>
</evidence>
<dbReference type="Pfam" id="PF00403">
    <property type="entry name" value="HMA"/>
    <property type="match status" value="1"/>
</dbReference>
<gene>
    <name evidence="3" type="ORF">GIB67_026073</name>
</gene>
<dbReference type="CDD" id="cd00371">
    <property type="entry name" value="HMA"/>
    <property type="match status" value="1"/>
</dbReference>
<dbReference type="SUPFAM" id="SSF55008">
    <property type="entry name" value="HMA, heavy metal-associated domain"/>
    <property type="match status" value="1"/>
</dbReference>
<evidence type="ECO:0000259" key="2">
    <source>
        <dbReference type="PROSITE" id="PS50846"/>
    </source>
</evidence>
<dbReference type="PROSITE" id="PS50846">
    <property type="entry name" value="HMA_2"/>
    <property type="match status" value="1"/>
</dbReference>
<dbReference type="Gene3D" id="3.30.70.100">
    <property type="match status" value="1"/>
</dbReference>
<keyword evidence="4" id="KW-1185">Reference proteome</keyword>
<dbReference type="PANTHER" id="PTHR22814">
    <property type="entry name" value="COPPER TRANSPORT PROTEIN ATOX1-RELATED"/>
    <property type="match status" value="1"/>
</dbReference>
<evidence type="ECO:0000256" key="1">
    <source>
        <dbReference type="ARBA" id="ARBA00022723"/>
    </source>
</evidence>
<organism evidence="3 4">
    <name type="scientific">Kingdonia uniflora</name>
    <dbReference type="NCBI Taxonomy" id="39325"/>
    <lineage>
        <taxon>Eukaryota</taxon>
        <taxon>Viridiplantae</taxon>
        <taxon>Streptophyta</taxon>
        <taxon>Embryophyta</taxon>
        <taxon>Tracheophyta</taxon>
        <taxon>Spermatophyta</taxon>
        <taxon>Magnoliopsida</taxon>
        <taxon>Ranunculales</taxon>
        <taxon>Circaeasteraceae</taxon>
        <taxon>Kingdonia</taxon>
    </lineage>
</organism>
<protein>
    <recommendedName>
        <fullName evidence="2">HMA domain-containing protein</fullName>
    </recommendedName>
</protein>
<evidence type="ECO:0000313" key="4">
    <source>
        <dbReference type="Proteomes" id="UP000541444"/>
    </source>
</evidence>
<dbReference type="PANTHER" id="PTHR22814:SF336">
    <property type="entry name" value="HEAVY METAL-ASSOCIATED ISOPRENYLATED PLANT PROTEIN 23"/>
    <property type="match status" value="1"/>
</dbReference>